<dbReference type="InterPro" id="IPR028750">
    <property type="entry name" value="CEP350/CC187"/>
</dbReference>
<comment type="caution">
    <text evidence="4">The sequence shown here is derived from an EMBL/GenBank/DDBJ whole genome shotgun (WGS) entry which is preliminary data.</text>
</comment>
<feature type="region of interest" description="Disordered" evidence="2">
    <location>
        <begin position="75"/>
        <end position="95"/>
    </location>
</feature>
<dbReference type="InterPro" id="IPR025486">
    <property type="entry name" value="DUF4378"/>
</dbReference>
<dbReference type="GO" id="GO:0008017">
    <property type="term" value="F:microtubule binding"/>
    <property type="evidence" value="ECO:0007669"/>
    <property type="project" value="InterPro"/>
</dbReference>
<dbReference type="Pfam" id="PF14309">
    <property type="entry name" value="DUF4378"/>
    <property type="match status" value="1"/>
</dbReference>
<evidence type="ECO:0000259" key="3">
    <source>
        <dbReference type="Pfam" id="PF14309"/>
    </source>
</evidence>
<keyword evidence="5" id="KW-1185">Reference proteome</keyword>
<gene>
    <name evidence="4" type="ORF">L9F63_013247</name>
</gene>
<evidence type="ECO:0000313" key="4">
    <source>
        <dbReference type="EMBL" id="KAJ9595579.1"/>
    </source>
</evidence>
<feature type="region of interest" description="Disordered" evidence="2">
    <location>
        <begin position="1"/>
        <end position="25"/>
    </location>
</feature>
<sequence>IRNLVELGLSSSGEPEGNDNEGFSQDWFEDDYDLTNTRREAELLRLQQLQIEQEIQELEQAQEQVPYFYYREIPNKPPPPYTPPNQTTGNTVTQQPKRCCFTPSTSEEITCIVMEATNHLYNILITDGNITHSEPPPQFNQDTCSSAATVTEQSSVRIYKKMIFDLTKDIVKEFYGLNGNNPCGPWDWPAISCKKTKQPLCSKEIMQEKVLKKVLDLLGQSRKVNSEKVVICMNRKHRDIVNEILMKETHEEESSWTNYEEEEVLVKNEITLGVLDSLLDETVQILLGIRKSKAENSYEMKMMT</sequence>
<keyword evidence="1" id="KW-0175">Coiled coil</keyword>
<evidence type="ECO:0000256" key="2">
    <source>
        <dbReference type="SAM" id="MobiDB-lite"/>
    </source>
</evidence>
<dbReference type="PANTHER" id="PTHR13958">
    <property type="entry name" value="CENTROSOME-ASSOCIATED PROTEIN 350"/>
    <property type="match status" value="1"/>
</dbReference>
<dbReference type="GO" id="GO:0034453">
    <property type="term" value="P:microtubule anchoring"/>
    <property type="evidence" value="ECO:0007669"/>
    <property type="project" value="InterPro"/>
</dbReference>
<dbReference type="PANTHER" id="PTHR13958:SF3">
    <property type="entry name" value="CAP-GLY DOMAIN-CONTAINING PROTEIN-RELATED"/>
    <property type="match status" value="1"/>
</dbReference>
<feature type="coiled-coil region" evidence="1">
    <location>
        <begin position="34"/>
        <end position="64"/>
    </location>
</feature>
<dbReference type="EMBL" id="JASPKZ010002329">
    <property type="protein sequence ID" value="KAJ9595579.1"/>
    <property type="molecule type" value="Genomic_DNA"/>
</dbReference>
<proteinExistence type="predicted"/>
<evidence type="ECO:0000313" key="5">
    <source>
        <dbReference type="Proteomes" id="UP001233999"/>
    </source>
</evidence>
<feature type="domain" description="DUF4378" evidence="3">
    <location>
        <begin position="149"/>
        <end position="281"/>
    </location>
</feature>
<protein>
    <recommendedName>
        <fullName evidence="3">DUF4378 domain-containing protein</fullName>
    </recommendedName>
</protein>
<organism evidence="4 5">
    <name type="scientific">Diploptera punctata</name>
    <name type="common">Pacific beetle cockroach</name>
    <dbReference type="NCBI Taxonomy" id="6984"/>
    <lineage>
        <taxon>Eukaryota</taxon>
        <taxon>Metazoa</taxon>
        <taxon>Ecdysozoa</taxon>
        <taxon>Arthropoda</taxon>
        <taxon>Hexapoda</taxon>
        <taxon>Insecta</taxon>
        <taxon>Pterygota</taxon>
        <taxon>Neoptera</taxon>
        <taxon>Polyneoptera</taxon>
        <taxon>Dictyoptera</taxon>
        <taxon>Blattodea</taxon>
        <taxon>Blaberoidea</taxon>
        <taxon>Blaberidae</taxon>
        <taxon>Diplopterinae</taxon>
        <taxon>Diploptera</taxon>
    </lineage>
</organism>
<reference evidence="4" key="2">
    <citation type="submission" date="2023-05" db="EMBL/GenBank/DDBJ databases">
        <authorList>
            <person name="Fouks B."/>
        </authorList>
    </citation>
    <scope>NUCLEOTIDE SEQUENCE</scope>
    <source>
        <strain evidence="4">Stay&amp;Tobe</strain>
        <tissue evidence="4">Testes</tissue>
    </source>
</reference>
<dbReference type="Proteomes" id="UP001233999">
    <property type="component" value="Unassembled WGS sequence"/>
</dbReference>
<name>A0AAD8AAR3_DIPPU</name>
<accession>A0AAD8AAR3</accession>
<dbReference type="GO" id="GO:0005813">
    <property type="term" value="C:centrosome"/>
    <property type="evidence" value="ECO:0007669"/>
    <property type="project" value="InterPro"/>
</dbReference>
<reference evidence="4" key="1">
    <citation type="journal article" date="2023" name="IScience">
        <title>Live-bearing cockroach genome reveals convergent evolutionary mechanisms linked to viviparity in insects and beyond.</title>
        <authorList>
            <person name="Fouks B."/>
            <person name="Harrison M.C."/>
            <person name="Mikhailova A.A."/>
            <person name="Marchal E."/>
            <person name="English S."/>
            <person name="Carruthers M."/>
            <person name="Jennings E.C."/>
            <person name="Chiamaka E.L."/>
            <person name="Frigard R.A."/>
            <person name="Pippel M."/>
            <person name="Attardo G.M."/>
            <person name="Benoit J.B."/>
            <person name="Bornberg-Bauer E."/>
            <person name="Tobe S.S."/>
        </authorList>
    </citation>
    <scope>NUCLEOTIDE SEQUENCE</scope>
    <source>
        <strain evidence="4">Stay&amp;Tobe</strain>
    </source>
</reference>
<dbReference type="AlphaFoldDB" id="A0AAD8AAR3"/>
<evidence type="ECO:0000256" key="1">
    <source>
        <dbReference type="SAM" id="Coils"/>
    </source>
</evidence>
<feature type="non-terminal residue" evidence="4">
    <location>
        <position position="304"/>
    </location>
</feature>